<evidence type="ECO:0000313" key="1">
    <source>
        <dbReference type="EMBL" id="NEY18655.1"/>
    </source>
</evidence>
<organism evidence="1 2">
    <name type="scientific">Heyndrickxia ginsengihumi</name>
    <dbReference type="NCBI Taxonomy" id="363870"/>
    <lineage>
        <taxon>Bacteria</taxon>
        <taxon>Bacillati</taxon>
        <taxon>Bacillota</taxon>
        <taxon>Bacilli</taxon>
        <taxon>Bacillales</taxon>
        <taxon>Bacillaceae</taxon>
        <taxon>Heyndrickxia</taxon>
    </lineage>
</organism>
<accession>A0A6M0P381</accession>
<evidence type="ECO:0000313" key="2">
    <source>
        <dbReference type="Proteomes" id="UP000476934"/>
    </source>
</evidence>
<name>A0A6M0P381_9BACI</name>
<sequence length="145" mass="16517">MLSYQDIYHHFKTTQGVKDFAMNFHTVSIFANVQQPKGLFIALEEEPDLLTAISNGAIAAIWKKDQLVPKYTPNDFPIIFVDDPASALEQIGEEYIKNIESKGYEMSTSFVFKAPNHSNEPYTYDFSTNHSRESFLSTLKGKRRG</sequence>
<dbReference type="AlphaFoldDB" id="A0A6M0P381"/>
<gene>
    <name evidence="1" type="ORF">G4D61_01570</name>
</gene>
<dbReference type="InterPro" id="IPR035911">
    <property type="entry name" value="MurE/MurF_N"/>
</dbReference>
<dbReference type="Gene3D" id="3.40.1390.10">
    <property type="entry name" value="MurE/MurF, N-terminal domain"/>
    <property type="match status" value="1"/>
</dbReference>
<proteinExistence type="predicted"/>
<dbReference type="SUPFAM" id="SSF63418">
    <property type="entry name" value="MurE/MurF N-terminal domain"/>
    <property type="match status" value="1"/>
</dbReference>
<dbReference type="RefSeq" id="WP_025728830.1">
    <property type="nucleotide sequence ID" value="NZ_JAAIWK010000002.1"/>
</dbReference>
<reference evidence="1 2" key="1">
    <citation type="submission" date="2020-03" db="EMBL/GenBank/DDBJ databases">
        <title>Bacillus aquiflavi sp. nov., isolated from yellow water of strong flavor Chinese baijiu in Yibin region of China.</title>
        <authorList>
            <person name="Xie J."/>
        </authorList>
    </citation>
    <scope>NUCLEOTIDE SEQUENCE [LARGE SCALE GENOMIC DNA]</scope>
    <source>
        <strain evidence="1 2">Gsoil 114</strain>
    </source>
</reference>
<comment type="caution">
    <text evidence="1">The sequence shown here is derived from an EMBL/GenBank/DDBJ whole genome shotgun (WGS) entry which is preliminary data.</text>
</comment>
<dbReference type="EMBL" id="JAAIWK010000002">
    <property type="protein sequence ID" value="NEY18655.1"/>
    <property type="molecule type" value="Genomic_DNA"/>
</dbReference>
<protein>
    <submittedName>
        <fullName evidence="1">Uncharacterized protein</fullName>
    </submittedName>
</protein>
<dbReference type="Proteomes" id="UP000476934">
    <property type="component" value="Unassembled WGS sequence"/>
</dbReference>
<dbReference type="OrthoDB" id="2966672at2"/>
<keyword evidence="2" id="KW-1185">Reference proteome</keyword>